<gene>
    <name evidence="1" type="ORF">MYMAC_004620</name>
</gene>
<dbReference type="EMBL" id="CP022203">
    <property type="protein sequence ID" value="ATB48983.1"/>
    <property type="molecule type" value="Genomic_DNA"/>
</dbReference>
<dbReference type="KEGG" id="mmas:MYMAC_004620"/>
<dbReference type="Proteomes" id="UP000217343">
    <property type="component" value="Chromosome"/>
</dbReference>
<proteinExistence type="predicted"/>
<sequence>MSKLRHALIALSMPAVLWGCGPEDLTDVTAEPPAAQDLLTQGQELTTANIYTWSQGNIATPMGTTTNRTCYLMRVGGDFEGGGERVDIFQTGGSWYLGGNSSQTGINGAAGCINVADTGTEYTWTQSSSYPTYLGSSTNRVCYLTGVAGKFHGSGEWVHVYETAGSWYMTGNSSQSGVRARARCINLGAGGTFSSEYTWSQGNSATALGGTSNRSCALTFVRGKFEGGGEYVRTYQAGGSWYLGGASGQKDVSARARCF</sequence>
<reference evidence="1 2" key="1">
    <citation type="submission" date="2017-06" db="EMBL/GenBank/DDBJ databases">
        <title>Sequencing and comparative analysis of myxobacterial genomes.</title>
        <authorList>
            <person name="Rupp O."/>
            <person name="Goesmann A."/>
            <person name="Sogaard-Andersen L."/>
        </authorList>
    </citation>
    <scope>NUCLEOTIDE SEQUENCE [LARGE SCALE GENOMIC DNA]</scope>
    <source>
        <strain evidence="1 2">DSM 14697</strain>
    </source>
</reference>
<dbReference type="RefSeq" id="WP_013941285.1">
    <property type="nucleotide sequence ID" value="NZ_CP022203.1"/>
</dbReference>
<accession>A0A250JZ24</accession>
<organism evidence="1 2">
    <name type="scientific">Corallococcus macrosporus DSM 14697</name>
    <dbReference type="NCBI Taxonomy" id="1189310"/>
    <lineage>
        <taxon>Bacteria</taxon>
        <taxon>Pseudomonadati</taxon>
        <taxon>Myxococcota</taxon>
        <taxon>Myxococcia</taxon>
        <taxon>Myxococcales</taxon>
        <taxon>Cystobacterineae</taxon>
        <taxon>Myxococcaceae</taxon>
        <taxon>Corallococcus</taxon>
    </lineage>
</organism>
<name>A0A250JZ24_9BACT</name>
<dbReference type="AlphaFoldDB" id="A0A250JZ24"/>
<protein>
    <submittedName>
        <fullName evidence="1">Uncharacterized protein</fullName>
    </submittedName>
</protein>
<evidence type="ECO:0000313" key="2">
    <source>
        <dbReference type="Proteomes" id="UP000217343"/>
    </source>
</evidence>
<evidence type="ECO:0000313" key="1">
    <source>
        <dbReference type="EMBL" id="ATB48983.1"/>
    </source>
</evidence>
<keyword evidence="2" id="KW-1185">Reference proteome</keyword>
<dbReference type="OrthoDB" id="5500195at2"/>